<evidence type="ECO:0000256" key="3">
    <source>
        <dbReference type="ARBA" id="ARBA00022833"/>
    </source>
</evidence>
<sequence length="485" mass="54586">MTRRKSHTCRTQRRHNSMFARKSSEKSSGSSATALPKEFYTRPELTKSEAEFLGSIATKMCLEVIVSAQENGGTVKWKHKTNNRDGVHIFQGEEFGGNDNLTYVCGVNTIRGTLADITDLFHFTSDEKLASYARVFEPDLIDMFTIYDIVTPSPENPMHYIGVRWSAIESSSPLVKNRDFCYLEKSFGFVRGSYYRSGVVIVETNKPGVVDITYILQVNFKGSVPAWVASIGRIEKFLQGKKLSEGRILGDIDLPPKQHVVHCHLCSRRFDHVFTRRYRCRKCAHVICKHCSDHCVDSQTNHYSYDSSDNDSFQDSSVYETNPFERQLQQLQHGQEMRHPTHQSSPATSAASCPQTGHGTVPQLERRMRARGDLNESFLESVRSINLGRHGAAAVSGTDWFHAQMFGEADVSLDPLDREWSKVFGQHKAAPRHPPDYNSWTAYDRRSSGSPESVPSNALSSHASTGFRYSVQVAQHTSPPHQACP</sequence>
<dbReference type="Gene3D" id="3.30.40.10">
    <property type="entry name" value="Zinc/RING finger domain, C3HC4 (zinc finger)"/>
    <property type="match status" value="1"/>
</dbReference>
<dbReference type="SUPFAM" id="SSF55961">
    <property type="entry name" value="Bet v1-like"/>
    <property type="match status" value="1"/>
</dbReference>
<dbReference type="VEuPathDB" id="FungiDB:H310_04343"/>
<dbReference type="GO" id="GO:0008270">
    <property type="term" value="F:zinc ion binding"/>
    <property type="evidence" value="ECO:0007669"/>
    <property type="project" value="UniProtKB-KW"/>
</dbReference>
<dbReference type="InterPro" id="IPR052727">
    <property type="entry name" value="Rab4/Rab5_effector"/>
</dbReference>
<evidence type="ECO:0000256" key="2">
    <source>
        <dbReference type="ARBA" id="ARBA00022771"/>
    </source>
</evidence>
<keyword evidence="7" id="KW-1185">Reference proteome</keyword>
<dbReference type="Gene3D" id="3.30.530.20">
    <property type="match status" value="1"/>
</dbReference>
<comment type="caution">
    <text evidence="6">The sequence shown here is derived from an EMBL/GenBank/DDBJ whole genome shotgun (WGS) entry which is preliminary data.</text>
</comment>
<evidence type="ECO:0000256" key="4">
    <source>
        <dbReference type="SAM" id="MobiDB-lite"/>
    </source>
</evidence>
<evidence type="ECO:0000313" key="6">
    <source>
        <dbReference type="EMBL" id="RHY28665.1"/>
    </source>
</evidence>
<accession>A0A418ATJ9</accession>
<dbReference type="Proteomes" id="UP000285060">
    <property type="component" value="Unassembled WGS sequence"/>
</dbReference>
<name>A0A418ATJ9_9STRA</name>
<evidence type="ECO:0000259" key="5">
    <source>
        <dbReference type="Pfam" id="PF01363"/>
    </source>
</evidence>
<reference evidence="6 7" key="1">
    <citation type="submission" date="2018-08" db="EMBL/GenBank/DDBJ databases">
        <title>Aphanomyces genome sequencing and annotation.</title>
        <authorList>
            <person name="Minardi D."/>
            <person name="Oidtmann B."/>
            <person name="Van Der Giezen M."/>
            <person name="Studholme D.J."/>
        </authorList>
    </citation>
    <scope>NUCLEOTIDE SEQUENCE [LARGE SCALE GENOMIC DNA]</scope>
    <source>
        <strain evidence="6 7">NJM0002</strain>
    </source>
</reference>
<dbReference type="PANTHER" id="PTHR13510">
    <property type="entry name" value="FYVE-FINGER-CONTAINING RAB5 EFFECTOR PROTEIN RABENOSYN-5-RELATED"/>
    <property type="match status" value="1"/>
</dbReference>
<feature type="region of interest" description="Disordered" evidence="4">
    <location>
        <begin position="330"/>
        <end position="364"/>
    </location>
</feature>
<dbReference type="CDD" id="cd00065">
    <property type="entry name" value="FYVE_like_SF"/>
    <property type="match status" value="1"/>
</dbReference>
<dbReference type="EMBL" id="QUSY01000548">
    <property type="protein sequence ID" value="RHY28665.1"/>
    <property type="molecule type" value="Genomic_DNA"/>
</dbReference>
<feature type="compositionally biased region" description="Polar residues" evidence="4">
    <location>
        <begin position="448"/>
        <end position="461"/>
    </location>
</feature>
<keyword evidence="3" id="KW-0862">Zinc</keyword>
<proteinExistence type="predicted"/>
<evidence type="ECO:0000256" key="1">
    <source>
        <dbReference type="ARBA" id="ARBA00022723"/>
    </source>
</evidence>
<dbReference type="InterPro" id="IPR011011">
    <property type="entry name" value="Znf_FYVE_PHD"/>
</dbReference>
<feature type="domain" description="FYVE zinc finger" evidence="5">
    <location>
        <begin position="256"/>
        <end position="302"/>
    </location>
</feature>
<gene>
    <name evidence="6" type="ORF">DYB32_005793</name>
</gene>
<dbReference type="AlphaFoldDB" id="A0A418ATJ9"/>
<feature type="region of interest" description="Disordered" evidence="4">
    <location>
        <begin position="1"/>
        <end position="35"/>
    </location>
</feature>
<keyword evidence="2" id="KW-0863">Zinc-finger</keyword>
<feature type="compositionally biased region" description="Polar residues" evidence="4">
    <location>
        <begin position="342"/>
        <end position="358"/>
    </location>
</feature>
<dbReference type="PANTHER" id="PTHR13510:SF44">
    <property type="entry name" value="RABENOSYN-5"/>
    <property type="match status" value="1"/>
</dbReference>
<protein>
    <recommendedName>
        <fullName evidence="5">FYVE zinc finger domain-containing protein</fullName>
    </recommendedName>
</protein>
<evidence type="ECO:0000313" key="7">
    <source>
        <dbReference type="Proteomes" id="UP000285060"/>
    </source>
</evidence>
<dbReference type="SUPFAM" id="SSF57903">
    <property type="entry name" value="FYVE/PHD zinc finger"/>
    <property type="match status" value="1"/>
</dbReference>
<feature type="region of interest" description="Disordered" evidence="4">
    <location>
        <begin position="427"/>
        <end position="461"/>
    </location>
</feature>
<organism evidence="6 7">
    <name type="scientific">Aphanomyces invadans</name>
    <dbReference type="NCBI Taxonomy" id="157072"/>
    <lineage>
        <taxon>Eukaryota</taxon>
        <taxon>Sar</taxon>
        <taxon>Stramenopiles</taxon>
        <taxon>Oomycota</taxon>
        <taxon>Saprolegniomycetes</taxon>
        <taxon>Saprolegniales</taxon>
        <taxon>Verrucalvaceae</taxon>
        <taxon>Aphanomyces</taxon>
    </lineage>
</organism>
<dbReference type="InterPro" id="IPR013083">
    <property type="entry name" value="Znf_RING/FYVE/PHD"/>
</dbReference>
<dbReference type="InterPro" id="IPR000306">
    <property type="entry name" value="Znf_FYVE"/>
</dbReference>
<keyword evidence="1" id="KW-0479">Metal-binding</keyword>
<dbReference type="InterPro" id="IPR023393">
    <property type="entry name" value="START-like_dom_sf"/>
</dbReference>
<dbReference type="Pfam" id="PF01363">
    <property type="entry name" value="FYVE"/>
    <property type="match status" value="1"/>
</dbReference>
<feature type="compositionally biased region" description="Basic residues" evidence="4">
    <location>
        <begin position="1"/>
        <end position="16"/>
    </location>
</feature>